<gene>
    <name evidence="2" type="ORF">SAMN05216323_10907</name>
</gene>
<accession>A0A1G6SAA0</accession>
<name>A0A1G6SAA0_9BACT</name>
<proteinExistence type="predicted"/>
<reference evidence="2 3" key="1">
    <citation type="submission" date="2016-09" db="EMBL/GenBank/DDBJ databases">
        <authorList>
            <person name="Capua I."/>
            <person name="De Benedictis P."/>
            <person name="Joannis T."/>
            <person name="Lombin L.H."/>
            <person name="Cattoli G."/>
        </authorList>
    </citation>
    <scope>NUCLEOTIDE SEQUENCE [LARGE SCALE GENOMIC DNA]</scope>
    <source>
        <strain evidence="2 3">A7P-90m</strain>
    </source>
</reference>
<evidence type="ECO:0000313" key="3">
    <source>
        <dbReference type="Proteomes" id="UP000199452"/>
    </source>
</evidence>
<protein>
    <submittedName>
        <fullName evidence="2">Uncharacterized protein</fullName>
    </submittedName>
</protein>
<keyword evidence="3" id="KW-1185">Reference proteome</keyword>
<dbReference type="STRING" id="1640674.SAMN05216323_10907"/>
<evidence type="ECO:0000256" key="1">
    <source>
        <dbReference type="SAM" id="SignalP"/>
    </source>
</evidence>
<dbReference type="RefSeq" id="WP_125869913.1">
    <property type="nucleotide sequence ID" value="NZ_FMYP01000090.1"/>
</dbReference>
<dbReference type="EMBL" id="FMYP01000090">
    <property type="protein sequence ID" value="SDD13594.1"/>
    <property type="molecule type" value="Genomic_DNA"/>
</dbReference>
<feature type="signal peptide" evidence="1">
    <location>
        <begin position="1"/>
        <end position="21"/>
    </location>
</feature>
<organism evidence="2 3">
    <name type="scientific">Williamwhitmania taraxaci</name>
    <dbReference type="NCBI Taxonomy" id="1640674"/>
    <lineage>
        <taxon>Bacteria</taxon>
        <taxon>Pseudomonadati</taxon>
        <taxon>Bacteroidota</taxon>
        <taxon>Bacteroidia</taxon>
        <taxon>Bacteroidales</taxon>
        <taxon>Williamwhitmaniaceae</taxon>
        <taxon>Williamwhitmania</taxon>
    </lineage>
</organism>
<evidence type="ECO:0000313" key="2">
    <source>
        <dbReference type="EMBL" id="SDD13594.1"/>
    </source>
</evidence>
<feature type="chain" id="PRO_5011511823" evidence="1">
    <location>
        <begin position="22"/>
        <end position="445"/>
    </location>
</feature>
<dbReference type="Proteomes" id="UP000199452">
    <property type="component" value="Unassembled WGS sequence"/>
</dbReference>
<sequence length="445" mass="49725">MRTRLLFFTLIGCLILPSVMAQSVAKDDKKMQNAKYRRSSIYTLMLDDAGLVKADTIKRSFESAPIPNKFDDHTLAIRSFRPADYPLTEAEKQTKKDNGVQSYGKGLLSNTTGGLVDTTNTKDLPQIIQKFFRTNQIPQQLIAKWFNRDENGNLNMNRIAERGQYDATEMQASIAKSSARGSALLSDAGEELIGNTFVVITRFKYVSKEEIMGAAKRGLSLLNKYGGQYGQLAAQVGSVAADVASKGYVIQANSYLYKLTWNDSISSIFYQNYWMDANSNSPERKAAFDTTSLFSLELVGVDKAWADVQSSIFSKKSEEELVRIATVKSIDAVIAKLQKEHDVFKTKTPLFDVTPLSAKIGLKEGIEKGDKYEVLEQTMNDLGKTKYVRKGVIKVDEQIWDNRYMAGEELPTDSTSNVVSIPKVDRTLFKGGSNYYPGMLIRQIK</sequence>
<keyword evidence="1" id="KW-0732">Signal</keyword>
<dbReference type="OrthoDB" id="1164716at2"/>
<dbReference type="AlphaFoldDB" id="A0A1G6SAA0"/>